<protein>
    <submittedName>
        <fullName evidence="2">Uncharacterized protein</fullName>
    </submittedName>
</protein>
<gene>
    <name evidence="2" type="ORF">NCTC10288_01756</name>
</gene>
<dbReference type="Proteomes" id="UP000249264">
    <property type="component" value="Chromosome 1"/>
</dbReference>
<evidence type="ECO:0000313" key="3">
    <source>
        <dbReference type="Proteomes" id="UP000249264"/>
    </source>
</evidence>
<feature type="transmembrane region" description="Helical" evidence="1">
    <location>
        <begin position="57"/>
        <end position="84"/>
    </location>
</feature>
<proteinExistence type="predicted"/>
<reference evidence="2 3" key="1">
    <citation type="submission" date="2018-06" db="EMBL/GenBank/DDBJ databases">
        <authorList>
            <consortium name="Pathogen Informatics"/>
            <person name="Doyle S."/>
        </authorList>
    </citation>
    <scope>NUCLEOTIDE SEQUENCE [LARGE SCALE GENOMIC DNA]</scope>
    <source>
        <strain evidence="2 3">NCTC10288</strain>
    </source>
</reference>
<keyword evidence="1" id="KW-0812">Transmembrane</keyword>
<organism evidence="2 3">
    <name type="scientific">Corynebacterium minutissimum</name>
    <dbReference type="NCBI Taxonomy" id="38301"/>
    <lineage>
        <taxon>Bacteria</taxon>
        <taxon>Bacillati</taxon>
        <taxon>Actinomycetota</taxon>
        <taxon>Actinomycetes</taxon>
        <taxon>Mycobacteriales</taxon>
        <taxon>Corynebacteriaceae</taxon>
        <taxon>Corynebacterium</taxon>
    </lineage>
</organism>
<keyword evidence="1" id="KW-0472">Membrane</keyword>
<feature type="transmembrane region" description="Helical" evidence="1">
    <location>
        <begin position="27"/>
        <end position="45"/>
    </location>
</feature>
<dbReference type="KEGG" id="cmin:NCTC10288_01756"/>
<evidence type="ECO:0000256" key="1">
    <source>
        <dbReference type="SAM" id="Phobius"/>
    </source>
</evidence>
<dbReference type="AlphaFoldDB" id="A0A2X4UQU0"/>
<sequence>MSLRKFLWICAGVGTLPAGYLNDAPLLLLVALLFVAAIPTALLIASSSEPKGGLKAVGLLAVCIAIGTFVPLVLVFAFAGYVAVTWYSVTPAESSEYSTPPKG</sequence>
<name>A0A2X4UQU0_9CORY</name>
<evidence type="ECO:0000313" key="2">
    <source>
        <dbReference type="EMBL" id="SQI00444.1"/>
    </source>
</evidence>
<dbReference type="EMBL" id="LS483460">
    <property type="protein sequence ID" value="SQI00444.1"/>
    <property type="molecule type" value="Genomic_DNA"/>
</dbReference>
<accession>A0A2X4UQU0</accession>
<keyword evidence="1" id="KW-1133">Transmembrane helix</keyword>